<dbReference type="InterPro" id="IPR023393">
    <property type="entry name" value="START-like_dom_sf"/>
</dbReference>
<comment type="caution">
    <text evidence="3">The sequence shown here is derived from an EMBL/GenBank/DDBJ whole genome shotgun (WGS) entry which is preliminary data.</text>
</comment>
<dbReference type="Pfam" id="PF08327">
    <property type="entry name" value="AHSA1"/>
    <property type="match status" value="1"/>
</dbReference>
<feature type="domain" description="Activator of Hsp90 ATPase homologue 1/2-like C-terminal" evidence="2">
    <location>
        <begin position="17"/>
        <end position="151"/>
    </location>
</feature>
<proteinExistence type="inferred from homology"/>
<name>A0ABS8CIQ9_9RHOB</name>
<gene>
    <name evidence="3" type="ORF">H0485_04355</name>
</gene>
<keyword evidence="4" id="KW-1185">Reference proteome</keyword>
<dbReference type="Gene3D" id="3.30.530.20">
    <property type="match status" value="1"/>
</dbReference>
<sequence>MHFDPVTDLFLERHFQAKPATLWRCLTEPGLIEQWFAPRPVRVRDVVFEPWPGGAFNSVMDVPGMEEIRGRGCILAIEPERRLVWTDLLRAGWHPNSDSFGFTAVTELSAEAGGTFLRSSALHRSEAQRAEHEKMGFHEGWGKAADQLGELALSL</sequence>
<evidence type="ECO:0000256" key="1">
    <source>
        <dbReference type="ARBA" id="ARBA00006817"/>
    </source>
</evidence>
<reference evidence="3 4" key="1">
    <citation type="submission" date="2020-07" db="EMBL/GenBank/DDBJ databases">
        <title>Pseudogemmobacter sp. nov., isolated from poultry manure in Taiwan.</title>
        <authorList>
            <person name="Lin S.-Y."/>
            <person name="Tang Y.-S."/>
            <person name="Young C.-C."/>
        </authorList>
    </citation>
    <scope>NUCLEOTIDE SEQUENCE [LARGE SCALE GENOMIC DNA]</scope>
    <source>
        <strain evidence="3 4">CC-YST710</strain>
    </source>
</reference>
<organism evidence="3 4">
    <name type="scientific">Pseudogemmobacter faecipullorum</name>
    <dbReference type="NCBI Taxonomy" id="2755041"/>
    <lineage>
        <taxon>Bacteria</taxon>
        <taxon>Pseudomonadati</taxon>
        <taxon>Pseudomonadota</taxon>
        <taxon>Alphaproteobacteria</taxon>
        <taxon>Rhodobacterales</taxon>
        <taxon>Paracoccaceae</taxon>
        <taxon>Pseudogemmobacter</taxon>
    </lineage>
</organism>
<protein>
    <submittedName>
        <fullName evidence="3">SRPBCC domain-containing protein</fullName>
    </submittedName>
</protein>
<dbReference type="EMBL" id="JACDXX010000003">
    <property type="protein sequence ID" value="MCB5409241.1"/>
    <property type="molecule type" value="Genomic_DNA"/>
</dbReference>
<evidence type="ECO:0000313" key="3">
    <source>
        <dbReference type="EMBL" id="MCB5409241.1"/>
    </source>
</evidence>
<evidence type="ECO:0000313" key="4">
    <source>
        <dbReference type="Proteomes" id="UP001198571"/>
    </source>
</evidence>
<dbReference type="RefSeq" id="WP_226934140.1">
    <property type="nucleotide sequence ID" value="NZ_JACDXX010000003.1"/>
</dbReference>
<accession>A0ABS8CIQ9</accession>
<dbReference type="Proteomes" id="UP001198571">
    <property type="component" value="Unassembled WGS sequence"/>
</dbReference>
<comment type="similarity">
    <text evidence="1">Belongs to the AHA1 family.</text>
</comment>
<dbReference type="InterPro" id="IPR013538">
    <property type="entry name" value="ASHA1/2-like_C"/>
</dbReference>
<evidence type="ECO:0000259" key="2">
    <source>
        <dbReference type="Pfam" id="PF08327"/>
    </source>
</evidence>
<dbReference type="SUPFAM" id="SSF55961">
    <property type="entry name" value="Bet v1-like"/>
    <property type="match status" value="1"/>
</dbReference>